<dbReference type="Proteomes" id="UP000184387">
    <property type="component" value="Unassembled WGS sequence"/>
</dbReference>
<sequence length="67" mass="7450">MAARRGLGTQRAWERMKGEVPHAGLIERLADHDLLATGDSLNDVDAGSDTHHTVTFRGRRYVPDPRV</sequence>
<proteinExistence type="predicted"/>
<evidence type="ECO:0000313" key="2">
    <source>
        <dbReference type="Proteomes" id="UP000184387"/>
    </source>
</evidence>
<organism evidence="1 2">
    <name type="scientific">Muricoccus roseus</name>
    <dbReference type="NCBI Taxonomy" id="198092"/>
    <lineage>
        <taxon>Bacteria</taxon>
        <taxon>Pseudomonadati</taxon>
        <taxon>Pseudomonadota</taxon>
        <taxon>Alphaproteobacteria</taxon>
        <taxon>Acetobacterales</taxon>
        <taxon>Roseomonadaceae</taxon>
        <taxon>Muricoccus</taxon>
    </lineage>
</organism>
<evidence type="ECO:0000313" key="1">
    <source>
        <dbReference type="EMBL" id="SHK11765.1"/>
    </source>
</evidence>
<protein>
    <submittedName>
        <fullName evidence="1">Uncharacterized protein</fullName>
    </submittedName>
</protein>
<gene>
    <name evidence="1" type="ORF">SAMN02745194_04217</name>
</gene>
<dbReference type="EMBL" id="FQZF01000032">
    <property type="protein sequence ID" value="SHK11765.1"/>
    <property type="molecule type" value="Genomic_DNA"/>
</dbReference>
<dbReference type="AlphaFoldDB" id="A0A1M6PUX6"/>
<name>A0A1M6PUX6_9PROT</name>
<keyword evidence="2" id="KW-1185">Reference proteome</keyword>
<accession>A0A1M6PUX6</accession>
<reference evidence="1 2" key="1">
    <citation type="submission" date="2016-11" db="EMBL/GenBank/DDBJ databases">
        <authorList>
            <person name="Jaros S."/>
            <person name="Januszkiewicz K."/>
            <person name="Wedrychowicz H."/>
        </authorList>
    </citation>
    <scope>NUCLEOTIDE SEQUENCE [LARGE SCALE GENOMIC DNA]</scope>
    <source>
        <strain evidence="1 2">DSM 14916</strain>
    </source>
</reference>